<organism evidence="1 2">
    <name type="scientific">Catharanthus roseus</name>
    <name type="common">Madagascar periwinkle</name>
    <name type="synonym">Vinca rosea</name>
    <dbReference type="NCBI Taxonomy" id="4058"/>
    <lineage>
        <taxon>Eukaryota</taxon>
        <taxon>Viridiplantae</taxon>
        <taxon>Streptophyta</taxon>
        <taxon>Embryophyta</taxon>
        <taxon>Tracheophyta</taxon>
        <taxon>Spermatophyta</taxon>
        <taxon>Magnoliopsida</taxon>
        <taxon>eudicotyledons</taxon>
        <taxon>Gunneridae</taxon>
        <taxon>Pentapetalae</taxon>
        <taxon>asterids</taxon>
        <taxon>lamiids</taxon>
        <taxon>Gentianales</taxon>
        <taxon>Apocynaceae</taxon>
        <taxon>Rauvolfioideae</taxon>
        <taxon>Vinceae</taxon>
        <taxon>Catharanthinae</taxon>
        <taxon>Catharanthus</taxon>
    </lineage>
</organism>
<comment type="caution">
    <text evidence="1">The sequence shown here is derived from an EMBL/GenBank/DDBJ whole genome shotgun (WGS) entry which is preliminary data.</text>
</comment>
<evidence type="ECO:0000313" key="2">
    <source>
        <dbReference type="Proteomes" id="UP001060085"/>
    </source>
</evidence>
<evidence type="ECO:0000313" key="1">
    <source>
        <dbReference type="EMBL" id="KAI5674113.1"/>
    </source>
</evidence>
<sequence length="207" mass="23880">MEEQLIQTEQFKKSYVPPRNILRFFREQNVGSAVSGQKIYNAIAKIKRNMMQGRNTVEEVLCLSAQQDYTVFYRNCDDINVLSDIVVAHLTSIQMMRTWPYVLLMNTTYKTNKVDATNHAESEYSVLKLWLSTCHGDLDIVFLNIDSLVQNLGRVRVSVGEGDGHELLGVGVEGVAVDEVVIFYYRSISMFHIPLYKRFPYFHLSFH</sequence>
<protein>
    <submittedName>
        <fullName evidence="1">Uncharacterized protein</fullName>
    </submittedName>
</protein>
<name>A0ACC0BNE7_CATRO</name>
<reference evidence="2" key="1">
    <citation type="journal article" date="2023" name="Nat. Plants">
        <title>Single-cell RNA sequencing provides a high-resolution roadmap for understanding the multicellular compartmentation of specialized metabolism.</title>
        <authorList>
            <person name="Sun S."/>
            <person name="Shen X."/>
            <person name="Li Y."/>
            <person name="Li Y."/>
            <person name="Wang S."/>
            <person name="Li R."/>
            <person name="Zhang H."/>
            <person name="Shen G."/>
            <person name="Guo B."/>
            <person name="Wei J."/>
            <person name="Xu J."/>
            <person name="St-Pierre B."/>
            <person name="Chen S."/>
            <person name="Sun C."/>
        </authorList>
    </citation>
    <scope>NUCLEOTIDE SEQUENCE [LARGE SCALE GENOMIC DNA]</scope>
</reference>
<accession>A0ACC0BNE7</accession>
<dbReference type="Proteomes" id="UP001060085">
    <property type="component" value="Linkage Group LG03"/>
</dbReference>
<keyword evidence="2" id="KW-1185">Reference proteome</keyword>
<gene>
    <name evidence="1" type="ORF">M9H77_14477</name>
</gene>
<proteinExistence type="predicted"/>
<dbReference type="EMBL" id="CM044703">
    <property type="protein sequence ID" value="KAI5674113.1"/>
    <property type="molecule type" value="Genomic_DNA"/>
</dbReference>